<evidence type="ECO:0000313" key="3">
    <source>
        <dbReference type="EMBL" id="TVU72905.1"/>
    </source>
</evidence>
<dbReference type="Proteomes" id="UP000319941">
    <property type="component" value="Unassembled WGS sequence"/>
</dbReference>
<dbReference type="RefSeq" id="WP_144726721.1">
    <property type="nucleotide sequence ID" value="NZ_CAWOWR010000076.1"/>
</dbReference>
<feature type="chain" id="PRO_5022099119" evidence="2">
    <location>
        <begin position="21"/>
        <end position="127"/>
    </location>
</feature>
<evidence type="ECO:0000313" key="4">
    <source>
        <dbReference type="Proteomes" id="UP000319941"/>
    </source>
</evidence>
<sequence length="127" mass="15011">MHTTILAPLLLGLGLMLAVAAPAAADDRQRHGNHARGNDHSVRHSTPSSRHEAIKRRHLRMFDKPRVVERRYSERRDYEHDRYQPRPRYYESRHGYAPHRYEYRGYQQRRHQSGVVIGIPAIRININ</sequence>
<dbReference type="AlphaFoldDB" id="A0A558HUW6"/>
<feature type="signal peptide" evidence="2">
    <location>
        <begin position="1"/>
        <end position="20"/>
    </location>
</feature>
<accession>A0A558HUW6</accession>
<evidence type="ECO:0000256" key="2">
    <source>
        <dbReference type="SAM" id="SignalP"/>
    </source>
</evidence>
<comment type="caution">
    <text evidence="3">The sequence shown here is derived from an EMBL/GenBank/DDBJ whole genome shotgun (WGS) entry which is preliminary data.</text>
</comment>
<gene>
    <name evidence="3" type="ORF">FQP86_04425</name>
</gene>
<evidence type="ECO:0000256" key="1">
    <source>
        <dbReference type="SAM" id="MobiDB-lite"/>
    </source>
</evidence>
<feature type="compositionally biased region" description="Basic and acidic residues" evidence="1">
    <location>
        <begin position="27"/>
        <end position="42"/>
    </location>
</feature>
<proteinExistence type="predicted"/>
<feature type="region of interest" description="Disordered" evidence="1">
    <location>
        <begin position="27"/>
        <end position="58"/>
    </location>
</feature>
<name>A0A558HUW6_9GAMM</name>
<reference evidence="3 4" key="1">
    <citation type="submission" date="2019-07" db="EMBL/GenBank/DDBJ databases">
        <title>Diversity of Bacteria from Kongsfjorden, Arctic.</title>
        <authorList>
            <person name="Yu Y."/>
        </authorList>
    </citation>
    <scope>NUCLEOTIDE SEQUENCE [LARGE SCALE GENOMIC DNA]</scope>
    <source>
        <strain evidence="3 4">SM1923</strain>
    </source>
</reference>
<keyword evidence="2" id="KW-0732">Signal</keyword>
<dbReference type="EMBL" id="VNFH01000002">
    <property type="protein sequence ID" value="TVU72905.1"/>
    <property type="molecule type" value="Genomic_DNA"/>
</dbReference>
<protein>
    <submittedName>
        <fullName evidence="3">Uncharacterized protein</fullName>
    </submittedName>
</protein>
<organism evidence="3 4">
    <name type="scientific">Cobetia crustatorum</name>
    <dbReference type="NCBI Taxonomy" id="553385"/>
    <lineage>
        <taxon>Bacteria</taxon>
        <taxon>Pseudomonadati</taxon>
        <taxon>Pseudomonadota</taxon>
        <taxon>Gammaproteobacteria</taxon>
        <taxon>Oceanospirillales</taxon>
        <taxon>Halomonadaceae</taxon>
        <taxon>Cobetia</taxon>
    </lineage>
</organism>
<keyword evidence="4" id="KW-1185">Reference proteome</keyword>
<dbReference type="OrthoDB" id="9991967at2"/>